<accession>A0AAE0ZB57</accession>
<dbReference type="Proteomes" id="UP001283361">
    <property type="component" value="Unassembled WGS sequence"/>
</dbReference>
<sequence length="68" mass="8084">MQARSLIQILFCEHQKRQPCRRHTVARKSQVGGADLFNTERGMTFYSERLQLVRLLVHRRSDTRQNNT</sequence>
<keyword evidence="2" id="KW-1185">Reference proteome</keyword>
<dbReference type="AlphaFoldDB" id="A0AAE0ZB57"/>
<proteinExistence type="predicted"/>
<name>A0AAE0ZB57_9GAST</name>
<organism evidence="1 2">
    <name type="scientific">Elysia crispata</name>
    <name type="common">lettuce slug</name>
    <dbReference type="NCBI Taxonomy" id="231223"/>
    <lineage>
        <taxon>Eukaryota</taxon>
        <taxon>Metazoa</taxon>
        <taxon>Spiralia</taxon>
        <taxon>Lophotrochozoa</taxon>
        <taxon>Mollusca</taxon>
        <taxon>Gastropoda</taxon>
        <taxon>Heterobranchia</taxon>
        <taxon>Euthyneura</taxon>
        <taxon>Panpulmonata</taxon>
        <taxon>Sacoglossa</taxon>
        <taxon>Placobranchoidea</taxon>
        <taxon>Plakobranchidae</taxon>
        <taxon>Elysia</taxon>
    </lineage>
</organism>
<evidence type="ECO:0000313" key="1">
    <source>
        <dbReference type="EMBL" id="KAK3766223.1"/>
    </source>
</evidence>
<gene>
    <name evidence="1" type="ORF">RRG08_017664</name>
</gene>
<reference evidence="1" key="1">
    <citation type="journal article" date="2023" name="G3 (Bethesda)">
        <title>A reference genome for the long-term kleptoplast-retaining sea slug Elysia crispata morphotype clarki.</title>
        <authorList>
            <person name="Eastman K.E."/>
            <person name="Pendleton A.L."/>
            <person name="Shaikh M.A."/>
            <person name="Suttiyut T."/>
            <person name="Ogas R."/>
            <person name="Tomko P."/>
            <person name="Gavelis G."/>
            <person name="Widhalm J.R."/>
            <person name="Wisecaver J.H."/>
        </authorList>
    </citation>
    <scope>NUCLEOTIDE SEQUENCE</scope>
    <source>
        <strain evidence="1">ECLA1</strain>
    </source>
</reference>
<comment type="caution">
    <text evidence="1">The sequence shown here is derived from an EMBL/GenBank/DDBJ whole genome shotgun (WGS) entry which is preliminary data.</text>
</comment>
<dbReference type="EMBL" id="JAWDGP010004246">
    <property type="protein sequence ID" value="KAK3766223.1"/>
    <property type="molecule type" value="Genomic_DNA"/>
</dbReference>
<evidence type="ECO:0000313" key="2">
    <source>
        <dbReference type="Proteomes" id="UP001283361"/>
    </source>
</evidence>
<protein>
    <submittedName>
        <fullName evidence="1">Uncharacterized protein</fullName>
    </submittedName>
</protein>